<comment type="similarity">
    <text evidence="2">Belongs to the ABC-2 integral membrane protein family.</text>
</comment>
<dbReference type="Gene3D" id="3.40.1710.10">
    <property type="entry name" value="abc type-2 transporter like domain"/>
    <property type="match status" value="1"/>
</dbReference>
<comment type="subcellular location">
    <subcellularLocation>
        <location evidence="1">Cell membrane</location>
        <topology evidence="1">Multi-pass membrane protein</topology>
    </subcellularLocation>
</comment>
<reference evidence="10" key="1">
    <citation type="submission" date="2024-05" db="EMBL/GenBank/DDBJ databases">
        <title>Planctomycetes of the genus Singulisphaera possess chitinolytic capabilities.</title>
        <authorList>
            <person name="Ivanova A."/>
        </authorList>
    </citation>
    <scope>NUCLEOTIDE SEQUENCE</scope>
    <source>
        <strain evidence="10">Ch08T</strain>
    </source>
</reference>
<evidence type="ECO:0000256" key="4">
    <source>
        <dbReference type="ARBA" id="ARBA00022475"/>
    </source>
</evidence>
<feature type="transmembrane region" description="Helical" evidence="8">
    <location>
        <begin position="222"/>
        <end position="246"/>
    </location>
</feature>
<dbReference type="InterPro" id="IPR047817">
    <property type="entry name" value="ABC2_TM_bact-type"/>
</dbReference>
<keyword evidence="3" id="KW-0813">Transport</keyword>
<dbReference type="RefSeq" id="WP_406695581.1">
    <property type="nucleotide sequence ID" value="NZ_CP155447.1"/>
</dbReference>
<feature type="transmembrane region" description="Helical" evidence="8">
    <location>
        <begin position="21"/>
        <end position="40"/>
    </location>
</feature>
<protein>
    <submittedName>
        <fullName evidence="10">ABC transporter permease</fullName>
    </submittedName>
</protein>
<dbReference type="EMBL" id="CP155447">
    <property type="protein sequence ID" value="XBH02839.1"/>
    <property type="molecule type" value="Genomic_DNA"/>
</dbReference>
<feature type="transmembrane region" description="Helical" evidence="8">
    <location>
        <begin position="289"/>
        <end position="310"/>
    </location>
</feature>
<keyword evidence="5 8" id="KW-0812">Transmembrane</keyword>
<evidence type="ECO:0000256" key="1">
    <source>
        <dbReference type="ARBA" id="ARBA00004651"/>
    </source>
</evidence>
<sequence>MRSVANIFWLGTKELRSLRSDYVLVVFMIYAFTFSIYSQAKGTSSEVNNASIAFVDEDRSTLSRNLIGALYPPRFKTPVLIEAKEVADAMDDGRFMFVVAIPPRYEANLRAGRRAELQVNIDATAMLQASIGASYIRNILTAEISRFLSRSDGGTDEGLSPKIVVRKAFNPNGDTSWFTSIVGIINQVTMLTTILTGAALIREREHGTMEHLMVMPLTAVEIALAKVWSNGLVILMAVTLSLFVVVERILAVPIAGSPALFLFGVVLYLFFATALGIFLGTITRTMAQFALLIILILIVLQLLSGGSTPVESQPDWLRAMTIFLPSRHFVTFSQAIIYRGAGLSVVWRPFFAVLAIGLGFFLFSLSRFRKSIAASR</sequence>
<feature type="transmembrane region" description="Helical" evidence="8">
    <location>
        <begin position="346"/>
        <end position="366"/>
    </location>
</feature>
<dbReference type="InterPro" id="IPR013525">
    <property type="entry name" value="ABC2_TM"/>
</dbReference>
<proteinExistence type="inferred from homology"/>
<name>A0AAU7CBZ5_9BACT</name>
<evidence type="ECO:0000256" key="5">
    <source>
        <dbReference type="ARBA" id="ARBA00022692"/>
    </source>
</evidence>
<gene>
    <name evidence="10" type="ORF">V5E97_31670</name>
</gene>
<keyword evidence="4" id="KW-1003">Cell membrane</keyword>
<evidence type="ECO:0000256" key="8">
    <source>
        <dbReference type="SAM" id="Phobius"/>
    </source>
</evidence>
<accession>A0AAU7CBZ5</accession>
<feature type="transmembrane region" description="Helical" evidence="8">
    <location>
        <begin position="258"/>
        <end position="282"/>
    </location>
</feature>
<dbReference type="AlphaFoldDB" id="A0AAU7CBZ5"/>
<evidence type="ECO:0000259" key="9">
    <source>
        <dbReference type="PROSITE" id="PS51012"/>
    </source>
</evidence>
<evidence type="ECO:0000256" key="7">
    <source>
        <dbReference type="ARBA" id="ARBA00023136"/>
    </source>
</evidence>
<dbReference type="Pfam" id="PF12698">
    <property type="entry name" value="ABC2_membrane_3"/>
    <property type="match status" value="1"/>
</dbReference>
<dbReference type="GO" id="GO:0140359">
    <property type="term" value="F:ABC-type transporter activity"/>
    <property type="evidence" value="ECO:0007669"/>
    <property type="project" value="InterPro"/>
</dbReference>
<dbReference type="InterPro" id="IPR051449">
    <property type="entry name" value="ABC-2_transporter_component"/>
</dbReference>
<evidence type="ECO:0000256" key="3">
    <source>
        <dbReference type="ARBA" id="ARBA00022448"/>
    </source>
</evidence>
<dbReference type="GO" id="GO:0005886">
    <property type="term" value="C:plasma membrane"/>
    <property type="evidence" value="ECO:0007669"/>
    <property type="project" value="UniProtKB-SubCell"/>
</dbReference>
<organism evidence="10">
    <name type="scientific">Singulisphaera sp. Ch08</name>
    <dbReference type="NCBI Taxonomy" id="3120278"/>
    <lineage>
        <taxon>Bacteria</taxon>
        <taxon>Pseudomonadati</taxon>
        <taxon>Planctomycetota</taxon>
        <taxon>Planctomycetia</taxon>
        <taxon>Isosphaerales</taxon>
        <taxon>Isosphaeraceae</taxon>
        <taxon>Singulisphaera</taxon>
    </lineage>
</organism>
<feature type="transmembrane region" description="Helical" evidence="8">
    <location>
        <begin position="177"/>
        <end position="201"/>
    </location>
</feature>
<dbReference type="PANTHER" id="PTHR30294:SF47">
    <property type="entry name" value="INNER MEMBRANE TRANSPORT PERMEASE YHHJ"/>
    <property type="match status" value="1"/>
</dbReference>
<keyword evidence="7 8" id="KW-0472">Membrane</keyword>
<keyword evidence="6 8" id="KW-1133">Transmembrane helix</keyword>
<feature type="domain" description="ABC transmembrane type-2" evidence="9">
    <location>
        <begin position="129"/>
        <end position="371"/>
    </location>
</feature>
<evidence type="ECO:0000256" key="2">
    <source>
        <dbReference type="ARBA" id="ARBA00007783"/>
    </source>
</evidence>
<evidence type="ECO:0000313" key="10">
    <source>
        <dbReference type="EMBL" id="XBH02839.1"/>
    </source>
</evidence>
<dbReference type="PANTHER" id="PTHR30294">
    <property type="entry name" value="MEMBRANE COMPONENT OF ABC TRANSPORTER YHHJ-RELATED"/>
    <property type="match status" value="1"/>
</dbReference>
<dbReference type="PROSITE" id="PS51012">
    <property type="entry name" value="ABC_TM2"/>
    <property type="match status" value="1"/>
</dbReference>
<evidence type="ECO:0000256" key="6">
    <source>
        <dbReference type="ARBA" id="ARBA00022989"/>
    </source>
</evidence>